<evidence type="ECO:0000256" key="1">
    <source>
        <dbReference type="SAM" id="Phobius"/>
    </source>
</evidence>
<evidence type="ECO:0000313" key="2">
    <source>
        <dbReference type="EMBL" id="RAV20520.1"/>
    </source>
</evidence>
<sequence length="59" mass="6215">MRIRNKYLGILLAIGIAIGSAAGFFFENPATGIIPGVVVGLISGTIIGNIKARPYIEQE</sequence>
<keyword evidence="1" id="KW-0812">Transmembrane</keyword>
<feature type="transmembrane region" description="Helical" evidence="1">
    <location>
        <begin position="7"/>
        <end position="26"/>
    </location>
</feature>
<reference evidence="2 3" key="1">
    <citation type="journal article" date="2009" name="Int. J. Syst. Evol. Microbiol.">
        <title>Paenibacillus contaminans sp. nov., isolated from a contaminated laboratory plate.</title>
        <authorList>
            <person name="Chou J.H."/>
            <person name="Lee J.H."/>
            <person name="Lin M.C."/>
            <person name="Chang P.S."/>
            <person name="Arun A.B."/>
            <person name="Young C.C."/>
            <person name="Chen W.M."/>
        </authorList>
    </citation>
    <scope>NUCLEOTIDE SEQUENCE [LARGE SCALE GENOMIC DNA]</scope>
    <source>
        <strain evidence="2 3">CKOBP-6</strain>
    </source>
</reference>
<dbReference type="EMBL" id="QMFB01000008">
    <property type="protein sequence ID" value="RAV20520.1"/>
    <property type="molecule type" value="Genomic_DNA"/>
</dbReference>
<comment type="caution">
    <text evidence="2">The sequence shown here is derived from an EMBL/GenBank/DDBJ whole genome shotgun (WGS) entry which is preliminary data.</text>
</comment>
<organism evidence="2 3">
    <name type="scientific">Paenibacillus contaminans</name>
    <dbReference type="NCBI Taxonomy" id="450362"/>
    <lineage>
        <taxon>Bacteria</taxon>
        <taxon>Bacillati</taxon>
        <taxon>Bacillota</taxon>
        <taxon>Bacilli</taxon>
        <taxon>Bacillales</taxon>
        <taxon>Paenibacillaceae</taxon>
        <taxon>Paenibacillus</taxon>
    </lineage>
</organism>
<proteinExistence type="predicted"/>
<evidence type="ECO:0000313" key="3">
    <source>
        <dbReference type="Proteomes" id="UP000250369"/>
    </source>
</evidence>
<keyword evidence="1" id="KW-0472">Membrane</keyword>
<keyword evidence="1" id="KW-1133">Transmembrane helix</keyword>
<accession>A0A329MLK3</accession>
<keyword evidence="3" id="KW-1185">Reference proteome</keyword>
<protein>
    <recommendedName>
        <fullName evidence="4">Glycine zipper family protein</fullName>
    </recommendedName>
</protein>
<evidence type="ECO:0008006" key="4">
    <source>
        <dbReference type="Google" id="ProtNLM"/>
    </source>
</evidence>
<feature type="transmembrane region" description="Helical" evidence="1">
    <location>
        <begin position="32"/>
        <end position="50"/>
    </location>
</feature>
<name>A0A329MLK3_9BACL</name>
<dbReference type="Proteomes" id="UP000250369">
    <property type="component" value="Unassembled WGS sequence"/>
</dbReference>
<gene>
    <name evidence="2" type="ORF">DQG23_15280</name>
</gene>
<dbReference type="AlphaFoldDB" id="A0A329MLK3"/>